<sequence>MIDDLALRPLEPAYLSVLRTRAAINAGVLLALALGAEIAVRSQGGPPGLVAAPALLLAAWSVFLAPQRRWARWAYAFTETELHVARGWWTHAHTIVPVRRVQHIDLTRAPLERKHGLATLVLHTAGTEHSRVVLPGLLREEAERIRDDIRASIEREAR</sequence>
<dbReference type="PANTHER" id="PTHR34473">
    <property type="entry name" value="UPF0699 TRANSMEMBRANE PROTEIN YDBS"/>
    <property type="match status" value="1"/>
</dbReference>
<feature type="transmembrane region" description="Helical" evidence="1">
    <location>
        <begin position="22"/>
        <end position="40"/>
    </location>
</feature>
<dbReference type="Pfam" id="PF03703">
    <property type="entry name" value="bPH_2"/>
    <property type="match status" value="1"/>
</dbReference>
<gene>
    <name evidence="3" type="ORF">CKY28_08955</name>
</gene>
<dbReference type="Proteomes" id="UP000218151">
    <property type="component" value="Unassembled WGS sequence"/>
</dbReference>
<dbReference type="AlphaFoldDB" id="A0A2A2SEW9"/>
<keyword evidence="4" id="KW-1185">Reference proteome</keyword>
<keyword evidence="1" id="KW-0812">Transmembrane</keyword>
<keyword evidence="1" id="KW-1133">Transmembrane helix</keyword>
<evidence type="ECO:0000256" key="1">
    <source>
        <dbReference type="SAM" id="Phobius"/>
    </source>
</evidence>
<protein>
    <recommendedName>
        <fullName evidence="2">YdbS-like PH domain-containing protein</fullName>
    </recommendedName>
</protein>
<evidence type="ECO:0000259" key="2">
    <source>
        <dbReference type="Pfam" id="PF03703"/>
    </source>
</evidence>
<proteinExistence type="predicted"/>
<dbReference type="InterPro" id="IPR005182">
    <property type="entry name" value="YdbS-like_PH"/>
</dbReference>
<evidence type="ECO:0000313" key="3">
    <source>
        <dbReference type="EMBL" id="PAX07753.1"/>
    </source>
</evidence>
<dbReference type="OrthoDB" id="1750577at2"/>
<evidence type="ECO:0000313" key="4">
    <source>
        <dbReference type="Proteomes" id="UP000218151"/>
    </source>
</evidence>
<keyword evidence="1" id="KW-0472">Membrane</keyword>
<name>A0A2A2SEW9_9SPHN</name>
<organism evidence="3 4">
    <name type="scientific">Sphingomonas lenta</name>
    <dbReference type="NCBI Taxonomy" id="1141887"/>
    <lineage>
        <taxon>Bacteria</taxon>
        <taxon>Pseudomonadati</taxon>
        <taxon>Pseudomonadota</taxon>
        <taxon>Alphaproteobacteria</taxon>
        <taxon>Sphingomonadales</taxon>
        <taxon>Sphingomonadaceae</taxon>
        <taxon>Sphingomonas</taxon>
    </lineage>
</organism>
<dbReference type="EMBL" id="NSLI01000003">
    <property type="protein sequence ID" value="PAX07753.1"/>
    <property type="molecule type" value="Genomic_DNA"/>
</dbReference>
<accession>A0A2A2SEW9</accession>
<feature type="transmembrane region" description="Helical" evidence="1">
    <location>
        <begin position="46"/>
        <end position="65"/>
    </location>
</feature>
<reference evidence="4" key="1">
    <citation type="submission" date="2017-09" db="EMBL/GenBank/DDBJ databases">
        <authorList>
            <person name="Feng G."/>
            <person name="Zhu H."/>
        </authorList>
    </citation>
    <scope>NUCLEOTIDE SEQUENCE [LARGE SCALE GENOMIC DNA]</scope>
    <source>
        <strain evidence="4">1PNM-20</strain>
    </source>
</reference>
<dbReference type="RefSeq" id="WP_095997996.1">
    <property type="nucleotide sequence ID" value="NZ_NSLI01000003.1"/>
</dbReference>
<feature type="domain" description="YdbS-like PH" evidence="2">
    <location>
        <begin position="70"/>
        <end position="148"/>
    </location>
</feature>
<dbReference type="PANTHER" id="PTHR34473:SF3">
    <property type="entry name" value="TRANSMEMBRANE PROTEIN-RELATED"/>
    <property type="match status" value="1"/>
</dbReference>
<comment type="caution">
    <text evidence="3">The sequence shown here is derived from an EMBL/GenBank/DDBJ whole genome shotgun (WGS) entry which is preliminary data.</text>
</comment>